<sequence length="248" mass="26959">MARGSVFAKSCALPDGLMDFSNYNEFVPVEALTQYGEFAVLGTDTHIAGDHTDLHWIGGSLSARLFAARLQGSMAVKAPPRSRVVVTVLMPSTNSGDSAFYRHEQYGQLTEGNTRVRLTVKHLQDGAISAYGFYTGTKREWQRVPVIPAHAHAEQRVARVGNGLEISWKPAPDPSAIAPLAPLEGASLKPAAWVFPPSDQADTMLVNPVYPPDYQDAIVWFPGLAHRAPVYVSINVRLPETGEIHSEG</sequence>
<evidence type="ECO:0000256" key="3">
    <source>
        <dbReference type="ARBA" id="ARBA00023048"/>
    </source>
</evidence>
<organism evidence="5 6">
    <name type="scientific">Pseudomonas lundensis</name>
    <dbReference type="NCBI Taxonomy" id="86185"/>
    <lineage>
        <taxon>Bacteria</taxon>
        <taxon>Pseudomonadati</taxon>
        <taxon>Pseudomonadota</taxon>
        <taxon>Gammaproteobacteria</taxon>
        <taxon>Pseudomonadales</taxon>
        <taxon>Pseudomonadaceae</taxon>
        <taxon>Pseudomonas</taxon>
    </lineage>
</organism>
<evidence type="ECO:0000256" key="2">
    <source>
        <dbReference type="ARBA" id="ARBA00023022"/>
    </source>
</evidence>
<accession>A0AAX2H6B9</accession>
<dbReference type="SUPFAM" id="SSF69369">
    <property type="entry name" value="Cloacin translocation domain"/>
    <property type="match status" value="1"/>
</dbReference>
<proteinExistence type="predicted"/>
<keyword evidence="3" id="KW-0078">Bacteriocin</keyword>
<dbReference type="Proteomes" id="UP000219564">
    <property type="component" value="Unassembled WGS sequence"/>
</dbReference>
<dbReference type="RefSeq" id="WP_179765281.1">
    <property type="nucleotide sequence ID" value="NZ_OBKZ01000012.1"/>
</dbReference>
<evidence type="ECO:0000259" key="4">
    <source>
        <dbReference type="Pfam" id="PF06958"/>
    </source>
</evidence>
<evidence type="ECO:0000313" key="5">
    <source>
        <dbReference type="EMBL" id="SOB51404.1"/>
    </source>
</evidence>
<protein>
    <submittedName>
        <fullName evidence="5">Cytotoxic domain protein</fullName>
    </submittedName>
</protein>
<reference evidence="5 6" key="1">
    <citation type="submission" date="2017-08" db="EMBL/GenBank/DDBJ databases">
        <authorList>
            <person name="Chaillou S."/>
        </authorList>
    </citation>
    <scope>NUCLEOTIDE SEQUENCE [LARGE SCALE GENOMIC DNA]</scope>
    <source>
        <strain evidence="5 6">MFPA15A1205</strain>
    </source>
</reference>
<keyword evidence="2" id="KW-0044">Antibiotic</keyword>
<feature type="domain" description="Pyosin/cloacin translocation" evidence="4">
    <location>
        <begin position="104"/>
        <end position="232"/>
    </location>
</feature>
<dbReference type="GO" id="GO:0042742">
    <property type="term" value="P:defense response to bacterium"/>
    <property type="evidence" value="ECO:0007669"/>
    <property type="project" value="UniProtKB-KW"/>
</dbReference>
<gene>
    <name evidence="5" type="ORF">PLUA15_20151</name>
</gene>
<dbReference type="EMBL" id="OBKZ01000012">
    <property type="protein sequence ID" value="SOB51404.1"/>
    <property type="molecule type" value="Genomic_DNA"/>
</dbReference>
<evidence type="ECO:0000313" key="6">
    <source>
        <dbReference type="Proteomes" id="UP000219564"/>
    </source>
</evidence>
<comment type="caution">
    <text evidence="5">The sequence shown here is derived from an EMBL/GenBank/DDBJ whole genome shotgun (WGS) entry which is preliminary data.</text>
</comment>
<dbReference type="AlphaFoldDB" id="A0AAX2H6B9"/>
<dbReference type="InterPro" id="IPR036302">
    <property type="entry name" value="Pyosin/cloacin_T_dom_sf"/>
</dbReference>
<dbReference type="InterPro" id="IPR016128">
    <property type="entry name" value="Pyosin/cloacin_T_dom"/>
</dbReference>
<name>A0AAX2H6B9_9PSED</name>
<dbReference type="GO" id="GO:0031640">
    <property type="term" value="P:killing of cells of another organism"/>
    <property type="evidence" value="ECO:0007669"/>
    <property type="project" value="UniProtKB-KW"/>
</dbReference>
<keyword evidence="1" id="KW-0929">Antimicrobial</keyword>
<evidence type="ECO:0000256" key="1">
    <source>
        <dbReference type="ARBA" id="ARBA00022529"/>
    </source>
</evidence>
<dbReference type="Pfam" id="PF06958">
    <property type="entry name" value="Pyocin_S"/>
    <property type="match status" value="1"/>
</dbReference>